<sequence length="215" mass="23826">MHAYFRRFRALRGKGVEGVAHDSLQRSWCAMIVRWNRMLRADTSFVEWLEACEEVVGNYSLRDLRARVCTNAWDAGRICYVQVREDHAVCGSSGNFSEETGSAKSPSSRSVKLNKLGLPSTGVSMSSSRGGALILLRVVVRVLARRKVGDSRVLVLLLANNVPDIPEESGAWLPRIIVRWKAKTTHPVTPRGRNPARGQIIRTAESTIGGGDSRR</sequence>
<gene>
    <name evidence="2" type="ORF">PR003_g30148</name>
</gene>
<protein>
    <submittedName>
        <fullName evidence="2">Uncharacterized protein</fullName>
    </submittedName>
</protein>
<accession>A0A6A4BLK7</accession>
<evidence type="ECO:0000313" key="2">
    <source>
        <dbReference type="EMBL" id="KAE9272629.1"/>
    </source>
</evidence>
<dbReference type="AlphaFoldDB" id="A0A6A4BLK7"/>
<reference evidence="2 3" key="1">
    <citation type="submission" date="2018-08" db="EMBL/GenBank/DDBJ databases">
        <title>Genomic investigation of the strawberry pathogen Phytophthora fragariae indicates pathogenicity is determined by transcriptional variation in three key races.</title>
        <authorList>
            <person name="Adams T.M."/>
            <person name="Armitage A.D."/>
            <person name="Sobczyk M.K."/>
            <person name="Bates H.J."/>
            <person name="Dunwell J.M."/>
            <person name="Nellist C.F."/>
            <person name="Harrison R.J."/>
        </authorList>
    </citation>
    <scope>NUCLEOTIDE SEQUENCE [LARGE SCALE GENOMIC DNA]</scope>
    <source>
        <strain evidence="2 3">SCRP333</strain>
    </source>
</reference>
<evidence type="ECO:0000256" key="1">
    <source>
        <dbReference type="SAM" id="MobiDB-lite"/>
    </source>
</evidence>
<dbReference type="EMBL" id="QXFT01005444">
    <property type="protein sequence ID" value="KAE9272629.1"/>
    <property type="molecule type" value="Genomic_DNA"/>
</dbReference>
<proteinExistence type="predicted"/>
<organism evidence="2 3">
    <name type="scientific">Phytophthora rubi</name>
    <dbReference type="NCBI Taxonomy" id="129364"/>
    <lineage>
        <taxon>Eukaryota</taxon>
        <taxon>Sar</taxon>
        <taxon>Stramenopiles</taxon>
        <taxon>Oomycota</taxon>
        <taxon>Peronosporomycetes</taxon>
        <taxon>Peronosporales</taxon>
        <taxon>Peronosporaceae</taxon>
        <taxon>Phytophthora</taxon>
    </lineage>
</organism>
<feature type="region of interest" description="Disordered" evidence="1">
    <location>
        <begin position="186"/>
        <end position="215"/>
    </location>
</feature>
<evidence type="ECO:0000313" key="3">
    <source>
        <dbReference type="Proteomes" id="UP000434957"/>
    </source>
</evidence>
<name>A0A6A4BLK7_9STRA</name>
<comment type="caution">
    <text evidence="2">The sequence shown here is derived from an EMBL/GenBank/DDBJ whole genome shotgun (WGS) entry which is preliminary data.</text>
</comment>
<dbReference type="Proteomes" id="UP000434957">
    <property type="component" value="Unassembled WGS sequence"/>
</dbReference>
<keyword evidence="3" id="KW-1185">Reference proteome</keyword>